<keyword evidence="2" id="KW-1185">Reference proteome</keyword>
<name>A0ACB9GAA6_CICIN</name>
<evidence type="ECO:0000313" key="1">
    <source>
        <dbReference type="EMBL" id="KAI3780332.1"/>
    </source>
</evidence>
<reference evidence="1 2" key="2">
    <citation type="journal article" date="2022" name="Mol. Ecol. Resour.">
        <title>The genomes of chicory, endive, great burdock and yacon provide insights into Asteraceae paleo-polyploidization history and plant inulin production.</title>
        <authorList>
            <person name="Fan W."/>
            <person name="Wang S."/>
            <person name="Wang H."/>
            <person name="Wang A."/>
            <person name="Jiang F."/>
            <person name="Liu H."/>
            <person name="Zhao H."/>
            <person name="Xu D."/>
            <person name="Zhang Y."/>
        </authorList>
    </citation>
    <scope>NUCLEOTIDE SEQUENCE [LARGE SCALE GENOMIC DNA]</scope>
    <source>
        <strain evidence="2">cv. Punajuju</strain>
        <tissue evidence="1">Leaves</tissue>
    </source>
</reference>
<accession>A0ACB9GAA6</accession>
<organism evidence="1 2">
    <name type="scientific">Cichorium intybus</name>
    <name type="common">Chicory</name>
    <dbReference type="NCBI Taxonomy" id="13427"/>
    <lineage>
        <taxon>Eukaryota</taxon>
        <taxon>Viridiplantae</taxon>
        <taxon>Streptophyta</taxon>
        <taxon>Embryophyta</taxon>
        <taxon>Tracheophyta</taxon>
        <taxon>Spermatophyta</taxon>
        <taxon>Magnoliopsida</taxon>
        <taxon>eudicotyledons</taxon>
        <taxon>Gunneridae</taxon>
        <taxon>Pentapetalae</taxon>
        <taxon>asterids</taxon>
        <taxon>campanulids</taxon>
        <taxon>Asterales</taxon>
        <taxon>Asteraceae</taxon>
        <taxon>Cichorioideae</taxon>
        <taxon>Cichorieae</taxon>
        <taxon>Cichoriinae</taxon>
        <taxon>Cichorium</taxon>
    </lineage>
</organism>
<dbReference type="Proteomes" id="UP001055811">
    <property type="component" value="Linkage Group LG02"/>
</dbReference>
<sequence length="122" mass="13081">MQEMPTQNANPRYPSFFDSLHSLRYLKMKSAACTTVFALAFLVMVFPGSKMATAATCSVTQLSPCLPAFTSSSPPSAQCCTKLKEQSPCLCGYIKNPSLKAYITSPNARTVASTCGVPIPKC</sequence>
<evidence type="ECO:0000313" key="2">
    <source>
        <dbReference type="Proteomes" id="UP001055811"/>
    </source>
</evidence>
<protein>
    <submittedName>
        <fullName evidence="1">Uncharacterized protein</fullName>
    </submittedName>
</protein>
<proteinExistence type="predicted"/>
<reference evidence="2" key="1">
    <citation type="journal article" date="2022" name="Mol. Ecol. Resour.">
        <title>The genomes of chicory, endive, great burdock and yacon provide insights into Asteraceae palaeo-polyploidization history and plant inulin production.</title>
        <authorList>
            <person name="Fan W."/>
            <person name="Wang S."/>
            <person name="Wang H."/>
            <person name="Wang A."/>
            <person name="Jiang F."/>
            <person name="Liu H."/>
            <person name="Zhao H."/>
            <person name="Xu D."/>
            <person name="Zhang Y."/>
        </authorList>
    </citation>
    <scope>NUCLEOTIDE SEQUENCE [LARGE SCALE GENOMIC DNA]</scope>
    <source>
        <strain evidence="2">cv. Punajuju</strain>
    </source>
</reference>
<dbReference type="EMBL" id="CM042010">
    <property type="protein sequence ID" value="KAI3780332.1"/>
    <property type="molecule type" value="Genomic_DNA"/>
</dbReference>
<comment type="caution">
    <text evidence="1">The sequence shown here is derived from an EMBL/GenBank/DDBJ whole genome shotgun (WGS) entry which is preliminary data.</text>
</comment>
<gene>
    <name evidence="1" type="ORF">L2E82_10310</name>
</gene>